<accession>A0AAE9F897</accession>
<evidence type="ECO:0000313" key="2">
    <source>
        <dbReference type="EMBL" id="UMM36857.1"/>
    </source>
</evidence>
<evidence type="ECO:0000313" key="3">
    <source>
        <dbReference type="Proteomes" id="UP000829354"/>
    </source>
</evidence>
<dbReference type="Pfam" id="PF10326">
    <property type="entry name" value="7TM_GPCR_Str"/>
    <property type="match status" value="2"/>
</dbReference>
<evidence type="ECO:0008006" key="4">
    <source>
        <dbReference type="Google" id="ProtNLM"/>
    </source>
</evidence>
<proteinExistence type="predicted"/>
<dbReference type="SUPFAM" id="SSF81321">
    <property type="entry name" value="Family A G protein-coupled receptor-like"/>
    <property type="match status" value="1"/>
</dbReference>
<feature type="transmembrane region" description="Helical" evidence="1">
    <location>
        <begin position="49"/>
        <end position="69"/>
    </location>
</feature>
<name>A0AAE9F897_CAEBR</name>
<keyword evidence="3" id="KW-1185">Reference proteome</keyword>
<sequence>MIVTFAVIGILFSTLDILVRPLFHSYNGCFIYFTLGGTFRESKQAAELGLLIYCGFYSMILAFLAVQFLYRACVISNPDWGKQFEGWKYSLWLVYTLIGGVIWAYASNITRPDDVTLEYMRDEVLQIYGVEIKSVPHFAVLAYNYEGESKTIRWNSVQCIGTVSVLMTLQYSIILICGVVMYRRTQGKLLSTSSRYEKMQKQFFIALIYQIAAPTIFFQLPGFFVLTSPFYDMKISFRSGIVVCFFSVYPLVDTLIVLKVITEYKHAYKRFVKGIARKCLEFLGDDIPRDQTTASGRLAKNVHSFNAGYFFYSTRRPFGVGIEIVTILIYTSIYASTICMLSVQFVYRYWAIFEYKISS</sequence>
<gene>
    <name evidence="2" type="ORF">L5515_008832</name>
</gene>
<feature type="transmembrane region" description="Helical" evidence="1">
    <location>
        <begin position="324"/>
        <end position="347"/>
    </location>
</feature>
<dbReference type="Proteomes" id="UP000829354">
    <property type="component" value="Chromosome V"/>
</dbReference>
<organism evidence="2 3">
    <name type="scientific">Caenorhabditis briggsae</name>
    <dbReference type="NCBI Taxonomy" id="6238"/>
    <lineage>
        <taxon>Eukaryota</taxon>
        <taxon>Metazoa</taxon>
        <taxon>Ecdysozoa</taxon>
        <taxon>Nematoda</taxon>
        <taxon>Chromadorea</taxon>
        <taxon>Rhabditida</taxon>
        <taxon>Rhabditina</taxon>
        <taxon>Rhabditomorpha</taxon>
        <taxon>Rhabditoidea</taxon>
        <taxon>Rhabditidae</taxon>
        <taxon>Peloderinae</taxon>
        <taxon>Caenorhabditis</taxon>
    </lineage>
</organism>
<keyword evidence="1" id="KW-1133">Transmembrane helix</keyword>
<protein>
    <recommendedName>
        <fullName evidence="4">Seven TM Receptor</fullName>
    </recommendedName>
</protein>
<dbReference type="EMBL" id="CP092624">
    <property type="protein sequence ID" value="UMM36857.1"/>
    <property type="molecule type" value="Genomic_DNA"/>
</dbReference>
<dbReference type="PANTHER" id="PTHR46000">
    <property type="entry name" value="SEVEN TM RECEPTOR-RELATED"/>
    <property type="match status" value="1"/>
</dbReference>
<feature type="transmembrane region" description="Helical" evidence="1">
    <location>
        <begin position="160"/>
        <end position="182"/>
    </location>
</feature>
<feature type="transmembrane region" description="Helical" evidence="1">
    <location>
        <begin position="89"/>
        <end position="106"/>
    </location>
</feature>
<feature type="transmembrane region" description="Helical" evidence="1">
    <location>
        <begin position="203"/>
        <end position="225"/>
    </location>
</feature>
<keyword evidence="1" id="KW-0812">Transmembrane</keyword>
<reference evidence="2 3" key="1">
    <citation type="submission" date="2022-04" db="EMBL/GenBank/DDBJ databases">
        <title>Chromosome-level reference genomes for two strains of Caenorhabditis briggsae: an improved platform for comparative genomics.</title>
        <authorList>
            <person name="Stevens L."/>
            <person name="Andersen E."/>
        </authorList>
    </citation>
    <scope>NUCLEOTIDE SEQUENCE [LARGE SCALE GENOMIC DNA]</scope>
    <source>
        <strain evidence="2">VX34</strain>
        <tissue evidence="2">Whole-organism</tissue>
    </source>
</reference>
<dbReference type="AlphaFoldDB" id="A0AAE9F897"/>
<evidence type="ECO:0000256" key="1">
    <source>
        <dbReference type="SAM" id="Phobius"/>
    </source>
</evidence>
<feature type="transmembrane region" description="Helical" evidence="1">
    <location>
        <begin position="237"/>
        <end position="261"/>
    </location>
</feature>
<keyword evidence="1" id="KW-0472">Membrane</keyword>
<dbReference type="PANTHER" id="PTHR46000:SF10">
    <property type="entry name" value="SEVEN TM RECEPTOR"/>
    <property type="match status" value="1"/>
</dbReference>
<dbReference type="InterPro" id="IPR019428">
    <property type="entry name" value="7TM_GPCR_serpentine_rcpt_Str"/>
</dbReference>